<proteinExistence type="predicted"/>
<dbReference type="Proteomes" id="UP000184330">
    <property type="component" value="Unassembled WGS sequence"/>
</dbReference>
<sequence>MINLDQTILIPRDCCGREMLIDQIPAHIFRGDPAATNTQCFLMVVLLVCLECLLEFLWYEDATDSKMRAKFMGTVLFSTLLYELRVEIFSHFLSNGPTNAAEVCNGGTADLAHEASKPMIGNLDNWRHQHIELDMNRLSNGKGEKFEREVAYIASTYVDAFIKNNTERRYENMDVNVAERLSIMAYQVRKPWPSRIMIVEETVRESQKARID</sequence>
<reference evidence="1 2" key="1">
    <citation type="submission" date="2016-03" db="EMBL/GenBank/DDBJ databases">
        <authorList>
            <person name="Ploux O."/>
        </authorList>
    </citation>
    <scope>NUCLEOTIDE SEQUENCE [LARGE SCALE GENOMIC DNA]</scope>
    <source>
        <strain evidence="1 2">UAMH 11012</strain>
    </source>
</reference>
<protein>
    <submittedName>
        <fullName evidence="1">Uncharacterized protein</fullName>
    </submittedName>
</protein>
<dbReference type="AlphaFoldDB" id="A0A1L7WII6"/>
<organism evidence="1 2">
    <name type="scientific">Phialocephala subalpina</name>
    <dbReference type="NCBI Taxonomy" id="576137"/>
    <lineage>
        <taxon>Eukaryota</taxon>
        <taxon>Fungi</taxon>
        <taxon>Dikarya</taxon>
        <taxon>Ascomycota</taxon>
        <taxon>Pezizomycotina</taxon>
        <taxon>Leotiomycetes</taxon>
        <taxon>Helotiales</taxon>
        <taxon>Mollisiaceae</taxon>
        <taxon>Phialocephala</taxon>
        <taxon>Phialocephala fortinii species complex</taxon>
    </lineage>
</organism>
<evidence type="ECO:0000313" key="2">
    <source>
        <dbReference type="Proteomes" id="UP000184330"/>
    </source>
</evidence>
<keyword evidence="2" id="KW-1185">Reference proteome</keyword>
<evidence type="ECO:0000313" key="1">
    <source>
        <dbReference type="EMBL" id="CZR52590.1"/>
    </source>
</evidence>
<gene>
    <name evidence="1" type="ORF">PAC_02467</name>
</gene>
<dbReference type="EMBL" id="FJOG01000003">
    <property type="protein sequence ID" value="CZR52590.1"/>
    <property type="molecule type" value="Genomic_DNA"/>
</dbReference>
<name>A0A1L7WII6_9HELO</name>
<accession>A0A1L7WII6</accession>